<protein>
    <submittedName>
        <fullName evidence="3">SDR family oxidoreductase</fullName>
    </submittedName>
</protein>
<reference evidence="3 4" key="1">
    <citation type="submission" date="2018-11" db="EMBL/GenBank/DDBJ databases">
        <title>Rhodococcus spongicola sp. nov. and Rhodococcus xishaensis sp. nov. from marine sponges.</title>
        <authorList>
            <person name="Li L."/>
            <person name="Lin H.W."/>
        </authorList>
    </citation>
    <scope>NUCLEOTIDE SEQUENCE [LARGE SCALE GENOMIC DNA]</scope>
    <source>
        <strain evidence="3 4">CCTCC AB2014297</strain>
    </source>
</reference>
<accession>A0A3S3ZTA0</accession>
<dbReference type="InterPro" id="IPR036291">
    <property type="entry name" value="NAD(P)-bd_dom_sf"/>
</dbReference>
<dbReference type="PANTHER" id="PTHR24321">
    <property type="entry name" value="DEHYDROGENASES, SHORT CHAIN"/>
    <property type="match status" value="1"/>
</dbReference>
<dbReference type="PRINTS" id="PR00081">
    <property type="entry name" value="GDHRDH"/>
</dbReference>
<dbReference type="GO" id="GO:0016491">
    <property type="term" value="F:oxidoreductase activity"/>
    <property type="evidence" value="ECO:0007669"/>
    <property type="project" value="UniProtKB-KW"/>
</dbReference>
<dbReference type="SUPFAM" id="SSF51735">
    <property type="entry name" value="NAD(P)-binding Rossmann-fold domains"/>
    <property type="match status" value="1"/>
</dbReference>
<dbReference type="InterPro" id="IPR002347">
    <property type="entry name" value="SDR_fam"/>
</dbReference>
<dbReference type="OrthoDB" id="9774430at2"/>
<dbReference type="CDD" id="cd05233">
    <property type="entry name" value="SDR_c"/>
    <property type="match status" value="1"/>
</dbReference>
<dbReference type="Gene3D" id="3.40.50.720">
    <property type="entry name" value="NAD(P)-binding Rossmann-like Domain"/>
    <property type="match status" value="1"/>
</dbReference>
<gene>
    <name evidence="3" type="ORF">EGT67_20505</name>
</gene>
<proteinExistence type="inferred from homology"/>
<keyword evidence="4" id="KW-1185">Reference proteome</keyword>
<evidence type="ECO:0000313" key="4">
    <source>
        <dbReference type="Proteomes" id="UP000286208"/>
    </source>
</evidence>
<sequence length="266" mass="27829">MGRFEGKVAVVTGASRGQGRTHAVRLAQEGADVVIVDSCVGRATMPYEFPVEVDLRQTESLVTATGRHVLSRIIDDQDQLDVMVTDVIADFGHIDIVSADVGVGRGPTWDLTEAEWQDVLYINPAGAFQTIKAVAPSMIEAGRGGSIVLTSPIQPMLGSTTVGRCCCRTSTSCVVRLMRTVAAELGPHGIRVNAVGSKPACGASPADVSNAALFLSSDEARYITGIALPIGMGRRLWPDPTEDAAVTPTCVLAGGECTHGSASTVH</sequence>
<evidence type="ECO:0000313" key="3">
    <source>
        <dbReference type="EMBL" id="RVW07812.1"/>
    </source>
</evidence>
<organism evidence="3 4">
    <name type="scientific">Prescottella agglutinans</name>
    <dbReference type="NCBI Taxonomy" id="1644129"/>
    <lineage>
        <taxon>Bacteria</taxon>
        <taxon>Bacillati</taxon>
        <taxon>Actinomycetota</taxon>
        <taxon>Actinomycetes</taxon>
        <taxon>Mycobacteriales</taxon>
        <taxon>Nocardiaceae</taxon>
        <taxon>Prescottella</taxon>
    </lineage>
</organism>
<evidence type="ECO:0000256" key="2">
    <source>
        <dbReference type="ARBA" id="ARBA00023002"/>
    </source>
</evidence>
<dbReference type="RefSeq" id="WP_127917934.1">
    <property type="nucleotide sequence ID" value="NZ_RKLP01000011.1"/>
</dbReference>
<dbReference type="Proteomes" id="UP000286208">
    <property type="component" value="Unassembled WGS sequence"/>
</dbReference>
<evidence type="ECO:0000256" key="1">
    <source>
        <dbReference type="ARBA" id="ARBA00006484"/>
    </source>
</evidence>
<keyword evidence="2" id="KW-0560">Oxidoreductase</keyword>
<dbReference type="Pfam" id="PF00106">
    <property type="entry name" value="adh_short"/>
    <property type="match status" value="1"/>
</dbReference>
<dbReference type="AlphaFoldDB" id="A0A3S3ZTA0"/>
<comment type="similarity">
    <text evidence="1">Belongs to the short-chain dehydrogenases/reductases (SDR) family.</text>
</comment>
<dbReference type="PANTHER" id="PTHR24321:SF8">
    <property type="entry name" value="ESTRADIOL 17-BETA-DEHYDROGENASE 8-RELATED"/>
    <property type="match status" value="1"/>
</dbReference>
<comment type="caution">
    <text evidence="3">The sequence shown here is derived from an EMBL/GenBank/DDBJ whole genome shotgun (WGS) entry which is preliminary data.</text>
</comment>
<name>A0A3S3ZTA0_9NOCA</name>
<dbReference type="EMBL" id="RKLP01000011">
    <property type="protein sequence ID" value="RVW07812.1"/>
    <property type="molecule type" value="Genomic_DNA"/>
</dbReference>